<organism evidence="5 6">
    <name type="scientific">Candidatus Borkfalkia excrementigallinarum</name>
    <dbReference type="NCBI Taxonomy" id="2838506"/>
    <lineage>
        <taxon>Bacteria</taxon>
        <taxon>Bacillati</taxon>
        <taxon>Bacillota</taxon>
        <taxon>Clostridia</taxon>
        <taxon>Christensenellales</taxon>
        <taxon>Christensenellaceae</taxon>
        <taxon>Candidatus Borkfalkia</taxon>
    </lineage>
</organism>
<sequence length="534" mass="61491">MDKIKSLGVMLDCSRDAVYSVETLKTYFDLLAKMGYDSVQLYTEDTYEAEGEPYFGYLRGRYSKAELKEIDAAAKERGLELIPCIQTLAHLGGLTRWREYWASCTDTGDILLAGEERTYRLIEHMFQTCAECFSSRRINIGMDEAHMVGLGKYLDMHGYRNRFEILSEHLRRVGEIADKYGFKPMMWSDMFFRLANKGEYYCAGGNIPQEAIDLVPENMELIYWDYYSQDKSHYDGMIKAHKQFRNRIVFAGGAHSWEGFAPFNRYSIEATRAAMRSCAENGVDDVFFTCWKDDGAECSLFASLPTLFCAAEFARGNYDDEKIAAKFRKLTGLDMDAFFALEKINLCESAGEIKNPCKYMLYNDMFLGIYDRTAIGHSGQEFAEARRYLERGTQSRRFGYIFKTLASLCDVLEIKFTLGLRTREAYRPGDKQKLLGLAPEYAELERRVQKFYKQFRAQWDRECKPNGFEKHDIRLGGLKARIGHCREMLEEYCAGKRADISPLNEDLLPAEEEKDGCSVLTNSWLHTATIKPLM</sequence>
<dbReference type="Gene3D" id="1.20.120.670">
    <property type="entry name" value="N-acetyl-b-d-glucoasminidase"/>
    <property type="match status" value="1"/>
</dbReference>
<dbReference type="InterPro" id="IPR017853">
    <property type="entry name" value="GH"/>
</dbReference>
<name>A0A9D2CTA8_9FIRM</name>
<reference evidence="5" key="2">
    <citation type="submission" date="2021-04" db="EMBL/GenBank/DDBJ databases">
        <authorList>
            <person name="Gilroy R."/>
        </authorList>
    </citation>
    <scope>NUCLEOTIDE SEQUENCE</scope>
    <source>
        <strain evidence="5">1345</strain>
    </source>
</reference>
<reference evidence="5" key="1">
    <citation type="journal article" date="2021" name="PeerJ">
        <title>Extensive microbial diversity within the chicken gut microbiome revealed by metagenomics and culture.</title>
        <authorList>
            <person name="Gilroy R."/>
            <person name="Ravi A."/>
            <person name="Getino M."/>
            <person name="Pursley I."/>
            <person name="Horton D.L."/>
            <person name="Alikhan N.F."/>
            <person name="Baker D."/>
            <person name="Gharbi K."/>
            <person name="Hall N."/>
            <person name="Watson M."/>
            <person name="Adriaenssens E.M."/>
            <person name="Foster-Nyarko E."/>
            <person name="Jarju S."/>
            <person name="Secka A."/>
            <person name="Antonio M."/>
            <person name="Oren A."/>
            <person name="Chaudhuri R.R."/>
            <person name="La Ragione R."/>
            <person name="Hildebrand F."/>
            <person name="Pallen M.J."/>
        </authorList>
    </citation>
    <scope>NUCLEOTIDE SEQUENCE</scope>
    <source>
        <strain evidence="5">1345</strain>
    </source>
</reference>
<protein>
    <submittedName>
        <fullName evidence="5">Beta-N-acetylhexosaminidase</fullName>
    </submittedName>
</protein>
<dbReference type="InterPro" id="IPR015883">
    <property type="entry name" value="Glyco_hydro_20_cat"/>
</dbReference>
<dbReference type="CDD" id="cd06565">
    <property type="entry name" value="GH20_GcnA-like"/>
    <property type="match status" value="1"/>
</dbReference>
<evidence type="ECO:0000313" key="6">
    <source>
        <dbReference type="Proteomes" id="UP000886750"/>
    </source>
</evidence>
<dbReference type="PANTHER" id="PTHR21040:SF8">
    <property type="entry name" value="BCDNA.GH04120"/>
    <property type="match status" value="1"/>
</dbReference>
<evidence type="ECO:0000313" key="5">
    <source>
        <dbReference type="EMBL" id="HIY97532.1"/>
    </source>
</evidence>
<dbReference type="InterPro" id="IPR041063">
    <property type="entry name" value="Glyco_H_20C_C"/>
</dbReference>
<proteinExistence type="inferred from homology"/>
<evidence type="ECO:0000259" key="4">
    <source>
        <dbReference type="Pfam" id="PF18088"/>
    </source>
</evidence>
<dbReference type="AlphaFoldDB" id="A0A9D2CTA8"/>
<dbReference type="GO" id="GO:0004563">
    <property type="term" value="F:beta-N-acetylhexosaminidase activity"/>
    <property type="evidence" value="ECO:0007669"/>
    <property type="project" value="UniProtKB-ARBA"/>
</dbReference>
<dbReference type="Pfam" id="PF18088">
    <property type="entry name" value="Glyco_H_20C_C"/>
    <property type="match status" value="1"/>
</dbReference>
<dbReference type="Proteomes" id="UP000886750">
    <property type="component" value="Unassembled WGS sequence"/>
</dbReference>
<evidence type="ECO:0000259" key="3">
    <source>
        <dbReference type="Pfam" id="PF00728"/>
    </source>
</evidence>
<feature type="domain" description="Glycoside Hydrolase 20C C-terminal" evidence="4">
    <location>
        <begin position="336"/>
        <end position="515"/>
    </location>
</feature>
<dbReference type="Gene3D" id="3.20.20.80">
    <property type="entry name" value="Glycosidases"/>
    <property type="match status" value="1"/>
</dbReference>
<dbReference type="EMBL" id="DXCQ01000069">
    <property type="protein sequence ID" value="HIY97532.1"/>
    <property type="molecule type" value="Genomic_DNA"/>
</dbReference>
<dbReference type="SUPFAM" id="SSF51445">
    <property type="entry name" value="(Trans)glycosidases"/>
    <property type="match status" value="1"/>
</dbReference>
<dbReference type="PANTHER" id="PTHR21040">
    <property type="entry name" value="BCDNA.GH04120"/>
    <property type="match status" value="1"/>
</dbReference>
<feature type="domain" description="Glycoside hydrolase family 20 catalytic" evidence="3">
    <location>
        <begin position="57"/>
        <end position="195"/>
    </location>
</feature>
<dbReference type="Pfam" id="PF00728">
    <property type="entry name" value="Glyco_hydro_20"/>
    <property type="match status" value="1"/>
</dbReference>
<dbReference type="InterPro" id="IPR038901">
    <property type="entry name" value="HEXDC-like"/>
</dbReference>
<comment type="caution">
    <text evidence="5">The sequence shown here is derived from an EMBL/GenBank/DDBJ whole genome shotgun (WGS) entry which is preliminary data.</text>
</comment>
<evidence type="ECO:0000256" key="2">
    <source>
        <dbReference type="ARBA" id="ARBA00022801"/>
    </source>
</evidence>
<dbReference type="GO" id="GO:0005975">
    <property type="term" value="P:carbohydrate metabolic process"/>
    <property type="evidence" value="ECO:0007669"/>
    <property type="project" value="InterPro"/>
</dbReference>
<accession>A0A9D2CTA8</accession>
<gene>
    <name evidence="5" type="ORF">H9729_07570</name>
</gene>
<keyword evidence="2" id="KW-0378">Hydrolase</keyword>
<comment type="similarity">
    <text evidence="1">Belongs to the glycosyl hydrolase 20 family.</text>
</comment>
<evidence type="ECO:0000256" key="1">
    <source>
        <dbReference type="ARBA" id="ARBA00006285"/>
    </source>
</evidence>